<dbReference type="AlphaFoldDB" id="A0A0C3QCX4"/>
<name>A0A0C3QCX4_9AGAM</name>
<dbReference type="HOGENOM" id="CLU_2529135_0_0_1"/>
<reference evidence="2" key="2">
    <citation type="submission" date="2015-01" db="EMBL/GenBank/DDBJ databases">
        <title>Evolutionary Origins and Diversification of the Mycorrhizal Mutualists.</title>
        <authorList>
            <consortium name="DOE Joint Genome Institute"/>
            <consortium name="Mycorrhizal Genomics Consortium"/>
            <person name="Kohler A."/>
            <person name="Kuo A."/>
            <person name="Nagy L.G."/>
            <person name="Floudas D."/>
            <person name="Copeland A."/>
            <person name="Barry K.W."/>
            <person name="Cichocki N."/>
            <person name="Veneault-Fourrey C."/>
            <person name="LaButti K."/>
            <person name="Lindquist E.A."/>
            <person name="Lipzen A."/>
            <person name="Lundell T."/>
            <person name="Morin E."/>
            <person name="Murat C."/>
            <person name="Riley R."/>
            <person name="Ohm R."/>
            <person name="Sun H."/>
            <person name="Tunlid A."/>
            <person name="Henrissat B."/>
            <person name="Grigoriev I.V."/>
            <person name="Hibbett D.S."/>
            <person name="Martin F."/>
        </authorList>
    </citation>
    <scope>NUCLEOTIDE SEQUENCE [LARGE SCALE GENOMIC DNA]</scope>
    <source>
        <strain evidence="2">MUT 4182</strain>
    </source>
</reference>
<proteinExistence type="predicted"/>
<organism evidence="1 2">
    <name type="scientific">Tulasnella calospora MUT 4182</name>
    <dbReference type="NCBI Taxonomy" id="1051891"/>
    <lineage>
        <taxon>Eukaryota</taxon>
        <taxon>Fungi</taxon>
        <taxon>Dikarya</taxon>
        <taxon>Basidiomycota</taxon>
        <taxon>Agaricomycotina</taxon>
        <taxon>Agaricomycetes</taxon>
        <taxon>Cantharellales</taxon>
        <taxon>Tulasnellaceae</taxon>
        <taxon>Tulasnella</taxon>
    </lineage>
</organism>
<protein>
    <submittedName>
        <fullName evidence="1">Uncharacterized protein</fullName>
    </submittedName>
</protein>
<reference evidence="1 2" key="1">
    <citation type="submission" date="2014-04" db="EMBL/GenBank/DDBJ databases">
        <authorList>
            <consortium name="DOE Joint Genome Institute"/>
            <person name="Kuo A."/>
            <person name="Girlanda M."/>
            <person name="Perotto S."/>
            <person name="Kohler A."/>
            <person name="Nagy L.G."/>
            <person name="Floudas D."/>
            <person name="Copeland A."/>
            <person name="Barry K.W."/>
            <person name="Cichocki N."/>
            <person name="Veneault-Fourrey C."/>
            <person name="LaButti K."/>
            <person name="Lindquist E.A."/>
            <person name="Lipzen A."/>
            <person name="Lundell T."/>
            <person name="Morin E."/>
            <person name="Murat C."/>
            <person name="Sun H."/>
            <person name="Tunlid A."/>
            <person name="Henrissat B."/>
            <person name="Grigoriev I.V."/>
            <person name="Hibbett D.S."/>
            <person name="Martin F."/>
            <person name="Nordberg H.P."/>
            <person name="Cantor M.N."/>
            <person name="Hua S.X."/>
        </authorList>
    </citation>
    <scope>NUCLEOTIDE SEQUENCE [LARGE SCALE GENOMIC DNA]</scope>
    <source>
        <strain evidence="1 2">MUT 4182</strain>
    </source>
</reference>
<sequence>MQCSVASYVARRCLYIPEGFRALSSRSKIWGTCILHSYSTRPSRQLTTAKFATSDLIAAKDEIICAPIQLSSVATVTLPCMSSA</sequence>
<dbReference type="EMBL" id="KN822991">
    <property type="protein sequence ID" value="KIO28685.1"/>
    <property type="molecule type" value="Genomic_DNA"/>
</dbReference>
<dbReference type="Proteomes" id="UP000054248">
    <property type="component" value="Unassembled WGS sequence"/>
</dbReference>
<evidence type="ECO:0000313" key="1">
    <source>
        <dbReference type="EMBL" id="KIO28685.1"/>
    </source>
</evidence>
<evidence type="ECO:0000313" key="2">
    <source>
        <dbReference type="Proteomes" id="UP000054248"/>
    </source>
</evidence>
<keyword evidence="2" id="KW-1185">Reference proteome</keyword>
<gene>
    <name evidence="1" type="ORF">M407DRAFT_242898</name>
</gene>
<accession>A0A0C3QCX4</accession>